<evidence type="ECO:0000259" key="3">
    <source>
        <dbReference type="Pfam" id="PF01478"/>
    </source>
</evidence>
<dbReference type="PANTHER" id="PTHR30487:SF0">
    <property type="entry name" value="PREPILIN LEADER PEPTIDASE_N-METHYLTRANSFERASE-RELATED"/>
    <property type="match status" value="1"/>
</dbReference>
<feature type="transmembrane region" description="Helical" evidence="2">
    <location>
        <begin position="6"/>
        <end position="31"/>
    </location>
</feature>
<feature type="transmembrane region" description="Helical" evidence="2">
    <location>
        <begin position="201"/>
        <end position="223"/>
    </location>
</feature>
<gene>
    <name evidence="4" type="primary">comC_1</name>
    <name evidence="4" type="ORF">BEI61_05721</name>
</gene>
<evidence type="ECO:0000256" key="2">
    <source>
        <dbReference type="SAM" id="Phobius"/>
    </source>
</evidence>
<feature type="transmembrane region" description="Helical" evidence="2">
    <location>
        <begin position="100"/>
        <end position="118"/>
    </location>
</feature>
<feature type="transmembrane region" description="Helical" evidence="2">
    <location>
        <begin position="76"/>
        <end position="93"/>
    </location>
</feature>
<dbReference type="Gene3D" id="1.20.120.1220">
    <property type="match status" value="1"/>
</dbReference>
<feature type="transmembrane region" description="Helical" evidence="2">
    <location>
        <begin position="52"/>
        <end position="70"/>
    </location>
</feature>
<accession>A0A1E3A1N2</accession>
<comment type="similarity">
    <text evidence="1">Belongs to the peptidase A24 family.</text>
</comment>
<dbReference type="GO" id="GO:0004190">
    <property type="term" value="F:aspartic-type endopeptidase activity"/>
    <property type="evidence" value="ECO:0007669"/>
    <property type="project" value="InterPro"/>
</dbReference>
<evidence type="ECO:0000313" key="4">
    <source>
        <dbReference type="EMBL" id="ODM02559.1"/>
    </source>
</evidence>
<dbReference type="InterPro" id="IPR000045">
    <property type="entry name" value="Prepilin_IV_endopep_pep"/>
</dbReference>
<name>A0A1E3A1N2_9FIRM</name>
<keyword evidence="2" id="KW-1133">Transmembrane helix</keyword>
<dbReference type="GO" id="GO:0006465">
    <property type="term" value="P:signal peptide processing"/>
    <property type="evidence" value="ECO:0007669"/>
    <property type="project" value="TreeGrafter"/>
</dbReference>
<dbReference type="Proteomes" id="UP000094067">
    <property type="component" value="Unassembled WGS sequence"/>
</dbReference>
<feature type="transmembrane region" description="Helical" evidence="2">
    <location>
        <begin position="161"/>
        <end position="189"/>
    </location>
</feature>
<feature type="domain" description="Prepilin type IV endopeptidase peptidase" evidence="3">
    <location>
        <begin position="81"/>
        <end position="185"/>
    </location>
</feature>
<dbReference type="AlphaFoldDB" id="A0A1E3A1N2"/>
<keyword evidence="2" id="KW-0812">Transmembrane</keyword>
<reference evidence="4 5" key="1">
    <citation type="submission" date="2016-07" db="EMBL/GenBank/DDBJ databases">
        <title>Characterization of isolates of Eisenbergiella tayi derived from blood cultures, using whole genome sequencing.</title>
        <authorList>
            <person name="Burdz T."/>
            <person name="Wiebe D."/>
            <person name="Huynh C."/>
            <person name="Bernard K."/>
        </authorList>
    </citation>
    <scope>NUCLEOTIDE SEQUENCE [LARGE SCALE GENOMIC DNA]</scope>
    <source>
        <strain evidence="4 5">NML 110608</strain>
    </source>
</reference>
<dbReference type="Pfam" id="PF01478">
    <property type="entry name" value="Peptidase_A24"/>
    <property type="match status" value="1"/>
</dbReference>
<sequence>MLLTGSILLYMLVFVAGACFFYLLNGIIYLVPRKLGFKEGYRAFRKAGYRPRYLVSIVLGGAAAVASQIYFGSPAASVTVILFLGLLLVVGFVDWDTMEIPDSFVAAAFASGLLSVFTMPDTGILSRIIGIFAVSVPLLLLTLAVPGAFGGGDIKLMAGCGLFLGAKLCLLSLAFAVLTGGLYGIWLLLTRKKGGKEHFAFGPFLCVGMAAALFVGDWVLNWYMGLLY</sequence>
<dbReference type="GO" id="GO:0005886">
    <property type="term" value="C:plasma membrane"/>
    <property type="evidence" value="ECO:0007669"/>
    <property type="project" value="TreeGrafter"/>
</dbReference>
<evidence type="ECO:0000256" key="1">
    <source>
        <dbReference type="ARBA" id="ARBA00005801"/>
    </source>
</evidence>
<dbReference type="PANTHER" id="PTHR30487">
    <property type="entry name" value="TYPE 4 PREPILIN-LIKE PROTEINS LEADER PEPTIDE-PROCESSING ENZYME"/>
    <property type="match status" value="1"/>
</dbReference>
<dbReference type="InterPro" id="IPR050882">
    <property type="entry name" value="Prepilin_peptidase/N-MTase"/>
</dbReference>
<protein>
    <submittedName>
        <fullName evidence="4">Type 4 prepilin-like proteins leader peptide-processing enzyme</fullName>
    </submittedName>
</protein>
<proteinExistence type="inferred from homology"/>
<dbReference type="EMBL" id="MCGH01000004">
    <property type="protein sequence ID" value="ODM02559.1"/>
    <property type="molecule type" value="Genomic_DNA"/>
</dbReference>
<organism evidence="4 5">
    <name type="scientific">Eisenbergiella tayi</name>
    <dbReference type="NCBI Taxonomy" id="1432052"/>
    <lineage>
        <taxon>Bacteria</taxon>
        <taxon>Bacillati</taxon>
        <taxon>Bacillota</taxon>
        <taxon>Clostridia</taxon>
        <taxon>Lachnospirales</taxon>
        <taxon>Lachnospiraceae</taxon>
        <taxon>Eisenbergiella</taxon>
    </lineage>
</organism>
<comment type="caution">
    <text evidence="4">The sequence shown here is derived from an EMBL/GenBank/DDBJ whole genome shotgun (WGS) entry which is preliminary data.</text>
</comment>
<keyword evidence="2" id="KW-0472">Membrane</keyword>
<feature type="transmembrane region" description="Helical" evidence="2">
    <location>
        <begin position="124"/>
        <end position="149"/>
    </location>
</feature>
<evidence type="ECO:0000313" key="5">
    <source>
        <dbReference type="Proteomes" id="UP000094067"/>
    </source>
</evidence>